<comment type="similarity">
    <text evidence="7">Belongs to the type II topoisomerase GyrA/ParC subunit family. ParC type 2 subfamily.</text>
</comment>
<dbReference type="InterPro" id="IPR006691">
    <property type="entry name" value="GyrA/parC_rep"/>
</dbReference>
<dbReference type="Gene3D" id="1.10.268.10">
    <property type="entry name" value="Topoisomerase, domain 3"/>
    <property type="match status" value="1"/>
</dbReference>
<dbReference type="SMART" id="SM00434">
    <property type="entry name" value="TOP4c"/>
    <property type="match status" value="1"/>
</dbReference>
<feature type="site" description="Interaction with DNA" evidence="7">
    <location>
        <position position="88"/>
    </location>
</feature>
<dbReference type="InterPro" id="IPR013758">
    <property type="entry name" value="Topo_IIA_A/C_ab"/>
</dbReference>
<feature type="site" description="Transition state stabilizer" evidence="7">
    <location>
        <position position="129"/>
    </location>
</feature>
<dbReference type="GO" id="GO:0003677">
    <property type="term" value="F:DNA binding"/>
    <property type="evidence" value="ECO:0007669"/>
    <property type="project" value="UniProtKB-UniRule"/>
</dbReference>
<dbReference type="PANTHER" id="PTHR43493:SF9">
    <property type="entry name" value="DNA TOPOISOMERASE 4 SUBUNIT A"/>
    <property type="match status" value="1"/>
</dbReference>
<evidence type="ECO:0000256" key="5">
    <source>
        <dbReference type="ARBA" id="ARBA00023136"/>
    </source>
</evidence>
<evidence type="ECO:0000256" key="4">
    <source>
        <dbReference type="ARBA" id="ARBA00023125"/>
    </source>
</evidence>
<dbReference type="PROSITE" id="PS52040">
    <property type="entry name" value="TOPO_IIA"/>
    <property type="match status" value="1"/>
</dbReference>
<gene>
    <name evidence="7 10" type="primary">parC</name>
    <name evidence="10" type="ORF">Aargi30884_04260</name>
</gene>
<organism evidence="10 11">
    <name type="scientific">Amedibacterium intestinale</name>
    <dbReference type="NCBI Taxonomy" id="2583452"/>
    <lineage>
        <taxon>Bacteria</taxon>
        <taxon>Bacillati</taxon>
        <taxon>Bacillota</taxon>
        <taxon>Erysipelotrichia</taxon>
        <taxon>Erysipelotrichales</taxon>
        <taxon>Erysipelotrichaceae</taxon>
        <taxon>Amedibacterium</taxon>
    </lineage>
</organism>
<dbReference type="InterPro" id="IPR050220">
    <property type="entry name" value="Type_II_DNA_Topoisomerases"/>
</dbReference>
<evidence type="ECO:0000256" key="2">
    <source>
        <dbReference type="ARBA" id="ARBA00022475"/>
    </source>
</evidence>
<dbReference type="PANTHER" id="PTHR43493">
    <property type="entry name" value="DNA GYRASE/TOPOISOMERASE SUBUNIT A"/>
    <property type="match status" value="1"/>
</dbReference>
<dbReference type="GO" id="GO:0019897">
    <property type="term" value="C:extrinsic component of plasma membrane"/>
    <property type="evidence" value="ECO:0007669"/>
    <property type="project" value="UniProtKB-UniRule"/>
</dbReference>
<dbReference type="Proteomes" id="UP000464754">
    <property type="component" value="Chromosome"/>
</dbReference>
<dbReference type="GO" id="GO:0007059">
    <property type="term" value="P:chromosome segregation"/>
    <property type="evidence" value="ECO:0007669"/>
    <property type="project" value="UniProtKB-UniRule"/>
</dbReference>
<keyword evidence="2 7" id="KW-1003">Cell membrane</keyword>
<dbReference type="SUPFAM" id="SSF101904">
    <property type="entry name" value="GyrA/ParC C-terminal domain-like"/>
    <property type="match status" value="1"/>
</dbReference>
<evidence type="ECO:0000313" key="11">
    <source>
        <dbReference type="Proteomes" id="UP000464754"/>
    </source>
</evidence>
<dbReference type="FunFam" id="3.90.199.10:FF:000001">
    <property type="entry name" value="DNA gyrase subunit A"/>
    <property type="match status" value="1"/>
</dbReference>
<feature type="site" description="Interaction with DNA" evidence="7">
    <location>
        <position position="99"/>
    </location>
</feature>
<dbReference type="CDD" id="cd00187">
    <property type="entry name" value="TOP4c"/>
    <property type="match status" value="1"/>
</dbReference>
<dbReference type="EMBL" id="AP019695">
    <property type="protein sequence ID" value="BBK21523.1"/>
    <property type="molecule type" value="Genomic_DNA"/>
</dbReference>
<dbReference type="InterPro" id="IPR005741">
    <property type="entry name" value="TopoIV_A_Gpos"/>
</dbReference>
<feature type="site" description="Interaction with DNA" evidence="7">
    <location>
        <position position="86"/>
    </location>
</feature>
<feature type="domain" description="Topo IIA-type catalytic" evidence="9">
    <location>
        <begin position="42"/>
        <end position="505"/>
    </location>
</feature>
<evidence type="ECO:0000256" key="6">
    <source>
        <dbReference type="ARBA" id="ARBA00023235"/>
    </source>
</evidence>
<dbReference type="InterPro" id="IPR013757">
    <property type="entry name" value="Topo_IIA_A_a_sf"/>
</dbReference>
<evidence type="ECO:0000313" key="10">
    <source>
        <dbReference type="EMBL" id="BBK21523.1"/>
    </source>
</evidence>
<feature type="active site" description="O-(5'-phospho-DNA)-tyrosine intermediate" evidence="7 8">
    <location>
        <position position="130"/>
    </location>
</feature>
<protein>
    <recommendedName>
        <fullName evidence="7">DNA topoisomerase 4 subunit A</fullName>
        <ecNumber evidence="7">5.6.2.2</ecNumber>
    </recommendedName>
    <alternativeName>
        <fullName evidence="7">Topoisomerase IV subunit A</fullName>
    </alternativeName>
</protein>
<dbReference type="GO" id="GO:0005524">
    <property type="term" value="F:ATP binding"/>
    <property type="evidence" value="ECO:0007669"/>
    <property type="project" value="InterPro"/>
</dbReference>
<dbReference type="GO" id="GO:0005737">
    <property type="term" value="C:cytoplasm"/>
    <property type="evidence" value="ECO:0007669"/>
    <property type="project" value="TreeGrafter"/>
</dbReference>
<keyword evidence="5 7" id="KW-0472">Membrane</keyword>
<dbReference type="InterPro" id="IPR035516">
    <property type="entry name" value="Gyrase/topoIV_suA_C"/>
</dbReference>
<comment type="catalytic activity">
    <reaction evidence="1 7 8">
        <text>ATP-dependent breakage, passage and rejoining of double-stranded DNA.</text>
        <dbReference type="EC" id="5.6.2.2"/>
    </reaction>
</comment>
<dbReference type="InterPro" id="IPR013760">
    <property type="entry name" value="Topo_IIA-like_dom_sf"/>
</dbReference>
<dbReference type="Gene3D" id="2.120.10.90">
    <property type="entry name" value="DNA gyrase/topoisomerase IV, subunit A, C-terminal"/>
    <property type="match status" value="1"/>
</dbReference>
<feature type="site" description="Interaction with DNA" evidence="7">
    <location>
        <position position="50"/>
    </location>
</feature>
<keyword evidence="11" id="KW-1185">Reference proteome</keyword>
<accession>A0A6N4TFK2</accession>
<dbReference type="EC" id="5.6.2.2" evidence="7"/>
<comment type="subunit">
    <text evidence="7">Heterotetramer composed of ParC and ParE.</text>
</comment>
<dbReference type="Pfam" id="PF03989">
    <property type="entry name" value="DNA_gyraseA_C"/>
    <property type="match status" value="5"/>
</dbReference>
<reference evidence="11" key="1">
    <citation type="submission" date="2019-05" db="EMBL/GenBank/DDBJ databases">
        <title>Complete genome sequencing of Absiella argi strain JCM 30884.</title>
        <authorList>
            <person name="Sakamoto M."/>
            <person name="Murakami T."/>
            <person name="Mori H."/>
        </authorList>
    </citation>
    <scope>NUCLEOTIDE SEQUENCE [LARGE SCALE GENOMIC DNA]</scope>
    <source>
        <strain evidence="11">JCM 30884</strain>
    </source>
</reference>
<evidence type="ECO:0000256" key="7">
    <source>
        <dbReference type="HAMAP-Rule" id="MF_00937"/>
    </source>
</evidence>
<dbReference type="NCBIfam" id="TIGR01061">
    <property type="entry name" value="parC_Gpos"/>
    <property type="match status" value="1"/>
</dbReference>
<dbReference type="FunFam" id="3.30.1360.40:FF:000002">
    <property type="entry name" value="DNA gyrase subunit A"/>
    <property type="match status" value="1"/>
</dbReference>
<dbReference type="GO" id="GO:0006265">
    <property type="term" value="P:DNA topological change"/>
    <property type="evidence" value="ECO:0007669"/>
    <property type="project" value="UniProtKB-UniRule"/>
</dbReference>
<evidence type="ECO:0000259" key="9">
    <source>
        <dbReference type="PROSITE" id="PS52040"/>
    </source>
</evidence>
<dbReference type="AlphaFoldDB" id="A0A6N4TFK2"/>
<comment type="function">
    <text evidence="7">Topoisomerase IV is essential for chromosome segregation. It relaxes supercoiled DNA. Performs the decatenation events required during the replication of a circular DNA molecule.</text>
</comment>
<dbReference type="HAMAP" id="MF_00937">
    <property type="entry name" value="ParC_type2"/>
    <property type="match status" value="1"/>
</dbReference>
<dbReference type="GO" id="GO:0009330">
    <property type="term" value="C:DNA topoisomerase type II (double strand cut, ATP-hydrolyzing) complex"/>
    <property type="evidence" value="ECO:0007669"/>
    <property type="project" value="TreeGrafter"/>
</dbReference>
<sequence length="836" mass="94713">MKKKENEEQSMHQANIIASPLEEIMGDRFGRYSKYIIQDRALPDARDGLKPVQRRILYAMYEDGNTWDKPYRKSAKTVGLVIGNYHPHGDTSVYDAMVRMSQEWKIRTPQIDMQGNNGSIDDDPAAAMRYTEARLGKISEYLLKDIEKDTVQWAANFDDTAMEPTLLPARYPNLLVNGITGIAAGYATNIPPHNLNEVLDACVYRIQHPQCTLEELMGLVKGPDFPTGGIIQGVSGIREAFETGKGRIIVRSKVSIEQTKTLQQIVVTEIPYEVVKSSMVKKIDDVRLNKKIDGILDVRDESDRNGLRVVIDIKKDVDAQLILNYLYKNTDLQVSYNYNVIAIENKRPVQMGLAAMLDAFIDHRRIVIERRSRFDLKKKQERCHILEGLIRAVSVLDEIIAIIRASKDKADAKANIIDRFSFSEVQAEAIVTMRLYRLSNTDVTLLNEEFKQLCNEIEELEEILANPKKLRKVMIQELNEVKKAFPTPRLSVIEENIEEIVIDKTAMISHEDVMVTISRDGYAKRVSLRSYGAAGEAMTGIKEGDELLGYVQSNTINHLLFFTTAGTYGYVPVYALEEGKWKEIGSHVNSLIRMTSNEKITDAFIVSDFSSQAYIISVTKHGLIKKTKLSEYEVSRNNKTMSNMKLLENDEVIHSYIAYEKDEMLLASRNGYMTRYPIALIPATSPRSKGVKAMNLSDDVIASACILSPSQNKQLVIFAENGAVKRIKTSDIDITGRPTRGTMICKKVKSNPYYVSKIGLYDLHEEITIMAEEIHKMLGKDISLMSKDSTFSMPLKSLQNFYVLNGIDVVKEVHEAENTNKKEHEHDFEEVSLFEE</sequence>
<dbReference type="SUPFAM" id="SSF56719">
    <property type="entry name" value="Type II DNA topoisomerase"/>
    <property type="match status" value="1"/>
</dbReference>
<dbReference type="Pfam" id="PF00521">
    <property type="entry name" value="DNA_topoisoIV"/>
    <property type="match status" value="1"/>
</dbReference>
<dbReference type="KEGG" id="aarg:Aargi30884_04260"/>
<dbReference type="GO" id="GO:0034335">
    <property type="term" value="F:DNA negative supercoiling activity"/>
    <property type="evidence" value="ECO:0007669"/>
    <property type="project" value="UniProtKB-ARBA"/>
</dbReference>
<dbReference type="Gene3D" id="3.30.1360.40">
    <property type="match status" value="1"/>
</dbReference>
<evidence type="ECO:0000256" key="8">
    <source>
        <dbReference type="PROSITE-ProRule" id="PRU01384"/>
    </source>
</evidence>
<keyword evidence="3 7" id="KW-0799">Topoisomerase</keyword>
<keyword evidence="6 7" id="KW-0413">Isomerase</keyword>
<dbReference type="RefSeq" id="WP_115714736.1">
    <property type="nucleotide sequence ID" value="NZ_AP019695.1"/>
</dbReference>
<comment type="subcellular location">
    <subcellularLocation>
        <location evidence="7">Cell membrane</location>
        <topology evidence="7">Peripheral membrane protein</topology>
    </subcellularLocation>
</comment>
<dbReference type="FunFam" id="1.10.268.10:FF:000001">
    <property type="entry name" value="DNA gyrase subunit A"/>
    <property type="match status" value="1"/>
</dbReference>
<dbReference type="Gene3D" id="3.90.199.10">
    <property type="entry name" value="Topoisomerase II, domain 5"/>
    <property type="match status" value="1"/>
</dbReference>
<dbReference type="NCBIfam" id="NF004044">
    <property type="entry name" value="PRK05561.1"/>
    <property type="match status" value="1"/>
</dbReference>
<proteinExistence type="inferred from homology"/>
<evidence type="ECO:0000256" key="3">
    <source>
        <dbReference type="ARBA" id="ARBA00023029"/>
    </source>
</evidence>
<dbReference type="InterPro" id="IPR002205">
    <property type="entry name" value="Topo_IIA_dom_A"/>
</dbReference>
<keyword evidence="4 7" id="KW-0238">DNA-binding</keyword>
<name>A0A6N4TFK2_9FIRM</name>
<evidence type="ECO:0000256" key="1">
    <source>
        <dbReference type="ARBA" id="ARBA00000185"/>
    </source>
</evidence>
<dbReference type="GO" id="GO:0005694">
    <property type="term" value="C:chromosome"/>
    <property type="evidence" value="ECO:0007669"/>
    <property type="project" value="InterPro"/>
</dbReference>
<feature type="site" description="Interaction with DNA" evidence="7">
    <location>
        <position position="105"/>
    </location>
</feature>